<organism evidence="1">
    <name type="scientific">Mesocestoides corti</name>
    <name type="common">Flatworm</name>
    <dbReference type="NCBI Taxonomy" id="53468"/>
    <lineage>
        <taxon>Eukaryota</taxon>
        <taxon>Metazoa</taxon>
        <taxon>Spiralia</taxon>
        <taxon>Lophotrochozoa</taxon>
        <taxon>Platyhelminthes</taxon>
        <taxon>Cestoda</taxon>
        <taxon>Eucestoda</taxon>
        <taxon>Cyclophyllidea</taxon>
        <taxon>Mesocestoididae</taxon>
        <taxon>Mesocestoides</taxon>
    </lineage>
</organism>
<evidence type="ECO:0000313" key="1">
    <source>
        <dbReference type="WBParaSite" id="MCU_001492-RA"/>
    </source>
</evidence>
<name>A0A5K3ENF7_MESCO</name>
<reference evidence="1" key="1">
    <citation type="submission" date="2019-11" db="UniProtKB">
        <authorList>
            <consortium name="WormBaseParasite"/>
        </authorList>
    </citation>
    <scope>IDENTIFICATION</scope>
</reference>
<sequence length="107" mass="11644">MTNKVRTKFCKSKKGNVLLVYMQHVTHKALPSRDMSQLNCCVLKHHPPAAHRLQCLNKMCNDECGRLANAAVTTAAAAAAVFVGECTVPEQNAIKLGRSSLLLKLNA</sequence>
<dbReference type="AlphaFoldDB" id="A0A5K3ENF7"/>
<proteinExistence type="predicted"/>
<dbReference type="WBParaSite" id="MCU_001492-RA">
    <property type="protein sequence ID" value="MCU_001492-RA"/>
    <property type="gene ID" value="MCU_001492"/>
</dbReference>
<accession>A0A5K3ENF7</accession>
<protein>
    <submittedName>
        <fullName evidence="1">ShKT domain-containing protein</fullName>
    </submittedName>
</protein>